<evidence type="ECO:0000313" key="4">
    <source>
        <dbReference type="Proteomes" id="UP000270205"/>
    </source>
</evidence>
<accession>A0A376BY92</accession>
<evidence type="ECO:0000313" key="3">
    <source>
        <dbReference type="Proteomes" id="UP000255515"/>
    </source>
</evidence>
<name>A0A376BY92_9FLAO</name>
<dbReference type="Proteomes" id="UP000270205">
    <property type="component" value="Unassembled WGS sequence"/>
</dbReference>
<reference evidence="2 4" key="2">
    <citation type="submission" date="2018-11" db="EMBL/GenBank/DDBJ databases">
        <authorList>
            <consortium name="Pathogen Informatics"/>
        </authorList>
    </citation>
    <scope>NUCLEOTIDE SEQUENCE [LARGE SCALE GENOMIC DNA]</scope>
    <source>
        <strain evidence="2 4">NCTC12929</strain>
    </source>
</reference>
<evidence type="ECO:0000313" key="2">
    <source>
        <dbReference type="EMBL" id="VDH04427.1"/>
    </source>
</evidence>
<dbReference type="EMBL" id="UYIV01000001">
    <property type="protein sequence ID" value="VDH04427.1"/>
    <property type="molecule type" value="Genomic_DNA"/>
</dbReference>
<dbReference type="Proteomes" id="UP000255515">
    <property type="component" value="Unassembled WGS sequence"/>
</dbReference>
<proteinExistence type="predicted"/>
<dbReference type="RefSeq" id="WP_002687517.1">
    <property type="nucleotide sequence ID" value="NZ_UFTJ01000001.1"/>
</dbReference>
<dbReference type="AlphaFoldDB" id="A0A376BY92"/>
<dbReference type="EMBL" id="UFTJ01000001">
    <property type="protein sequence ID" value="SSZ46444.1"/>
    <property type="molecule type" value="Genomic_DNA"/>
</dbReference>
<reference evidence="1 3" key="1">
    <citation type="submission" date="2018-06" db="EMBL/GenBank/DDBJ databases">
        <authorList>
            <consortium name="Pathogen Informatics"/>
            <person name="Doyle S."/>
        </authorList>
    </citation>
    <scope>NUCLEOTIDE SEQUENCE [LARGE SCALE GENOMIC DNA]</scope>
    <source>
        <strain evidence="1 3">NCTC11661</strain>
    </source>
</reference>
<protein>
    <recommendedName>
        <fullName evidence="5">Membrane-bound lysozyme-inhibitor of c-type lysozyme</fullName>
    </recommendedName>
</protein>
<sequence>MKIKKVLLLGLMSVGMLYCNSTSKDENQKEERISQRFIATDGTNAMVFFGKKEGKKYVEIQNNGKTIRVHQQPTDDSLQYTENGIIVTHKGDSLIIEQNDAIIELRRPKNHD</sequence>
<evidence type="ECO:0008006" key="5">
    <source>
        <dbReference type="Google" id="ProtNLM"/>
    </source>
</evidence>
<gene>
    <name evidence="1" type="ORF">NCTC11661_00087</name>
    <name evidence="2" type="ORF">NCTC12929_01432</name>
</gene>
<evidence type="ECO:0000313" key="1">
    <source>
        <dbReference type="EMBL" id="SSZ46444.1"/>
    </source>
</evidence>
<organism evidence="1 3">
    <name type="scientific">Bergeyella zoohelcum</name>
    <dbReference type="NCBI Taxonomy" id="1015"/>
    <lineage>
        <taxon>Bacteria</taxon>
        <taxon>Pseudomonadati</taxon>
        <taxon>Bacteroidota</taxon>
        <taxon>Flavobacteriia</taxon>
        <taxon>Flavobacteriales</taxon>
        <taxon>Weeksellaceae</taxon>
        <taxon>Bergeyella</taxon>
    </lineage>
</organism>